<sequence length="48" mass="5635">MVSFPLSNVTYVTRCMLTGFIFPFFFHSANLFCSNWLTTHTTLSRLKR</sequence>
<evidence type="ECO:0000313" key="2">
    <source>
        <dbReference type="EMBL" id="JAD17849.1"/>
    </source>
</evidence>
<organism evidence="2">
    <name type="scientific">Arundo donax</name>
    <name type="common">Giant reed</name>
    <name type="synonym">Donax arundinaceus</name>
    <dbReference type="NCBI Taxonomy" id="35708"/>
    <lineage>
        <taxon>Eukaryota</taxon>
        <taxon>Viridiplantae</taxon>
        <taxon>Streptophyta</taxon>
        <taxon>Embryophyta</taxon>
        <taxon>Tracheophyta</taxon>
        <taxon>Spermatophyta</taxon>
        <taxon>Magnoliopsida</taxon>
        <taxon>Liliopsida</taxon>
        <taxon>Poales</taxon>
        <taxon>Poaceae</taxon>
        <taxon>PACMAD clade</taxon>
        <taxon>Arundinoideae</taxon>
        <taxon>Arundineae</taxon>
        <taxon>Arundo</taxon>
    </lineage>
</organism>
<keyword evidence="1" id="KW-1133">Transmembrane helix</keyword>
<keyword evidence="1" id="KW-0472">Membrane</keyword>
<dbReference type="AlphaFoldDB" id="A0A0A8XV15"/>
<evidence type="ECO:0000256" key="1">
    <source>
        <dbReference type="SAM" id="Phobius"/>
    </source>
</evidence>
<name>A0A0A8XV15_ARUDO</name>
<keyword evidence="1" id="KW-0812">Transmembrane</keyword>
<proteinExistence type="predicted"/>
<accession>A0A0A8XV15</accession>
<feature type="transmembrane region" description="Helical" evidence="1">
    <location>
        <begin position="20"/>
        <end position="38"/>
    </location>
</feature>
<dbReference type="EMBL" id="GBRH01280046">
    <property type="protein sequence ID" value="JAD17849.1"/>
    <property type="molecule type" value="Transcribed_RNA"/>
</dbReference>
<reference evidence="2" key="2">
    <citation type="journal article" date="2015" name="Data Brief">
        <title>Shoot transcriptome of the giant reed, Arundo donax.</title>
        <authorList>
            <person name="Barrero R.A."/>
            <person name="Guerrero F.D."/>
            <person name="Moolhuijzen P."/>
            <person name="Goolsby J.A."/>
            <person name="Tidwell J."/>
            <person name="Bellgard S.E."/>
            <person name="Bellgard M.I."/>
        </authorList>
    </citation>
    <scope>NUCLEOTIDE SEQUENCE</scope>
    <source>
        <tissue evidence="2">Shoot tissue taken approximately 20 cm above the soil surface</tissue>
    </source>
</reference>
<reference evidence="2" key="1">
    <citation type="submission" date="2014-09" db="EMBL/GenBank/DDBJ databases">
        <authorList>
            <person name="Magalhaes I.L.F."/>
            <person name="Oliveira U."/>
            <person name="Santos F.R."/>
            <person name="Vidigal T.H.D.A."/>
            <person name="Brescovit A.D."/>
            <person name="Santos A.J."/>
        </authorList>
    </citation>
    <scope>NUCLEOTIDE SEQUENCE</scope>
    <source>
        <tissue evidence="2">Shoot tissue taken approximately 20 cm above the soil surface</tissue>
    </source>
</reference>
<protein>
    <submittedName>
        <fullName evidence="2">Uncharacterized protein</fullName>
    </submittedName>
</protein>